<keyword evidence="6" id="KW-0106">Calcium</keyword>
<dbReference type="InterPro" id="IPR011050">
    <property type="entry name" value="Pectin_lyase_fold/virulence"/>
</dbReference>
<keyword evidence="11" id="KW-1185">Reference proteome</keyword>
<evidence type="ECO:0000256" key="4">
    <source>
        <dbReference type="ARBA" id="ARBA00022723"/>
    </source>
</evidence>
<comment type="caution">
    <text evidence="10">The sequence shown here is derived from an EMBL/GenBank/DDBJ whole genome shotgun (WGS) entry which is preliminary data.</text>
</comment>
<evidence type="ECO:0000256" key="1">
    <source>
        <dbReference type="ARBA" id="ARBA00001913"/>
    </source>
</evidence>
<sequence>MPATTEMRRPPRTRPSTTGRRLLTAGTLVAALVGTLVALPATTATAATSDPYYGVRSKVVTKATSGARTMYVATNGSDTYTYATSWGTKTVDRHVCLRKNSRDQATCPAATRSRPLRTITAAIRAGRPGDVIVVRGGTYREAAGYGAAVGTATKPIELQSQPGERVELNGTLQLKNASHWTVRGIHFTYNRTIQGRGQAVVHIQGGTGWVFTNNEVSGSRETANLMVTPGARGASPSTQRAAGPNDYTIAYNCIRTNNGTHAHGMDHNIYLMAGIYSSGGMIERNLLAAAPNGAQIKASASTWDTWQDSPRHVTIRYNTMLGGAAGVTVGVAAQDVSLWRNLIANQPATRTSYDAAVKTWELERHDLVSVKRNLFAGYAKSYHEAPGESLVKQRNATTGRIGYTGSVTGCTAKAATSAYLTGYGQYAR</sequence>
<keyword evidence="7" id="KW-0456">Lyase</keyword>
<dbReference type="PANTHER" id="PTHR40088:SF1">
    <property type="entry name" value="PECTATE LYASE PEL9"/>
    <property type="match status" value="1"/>
</dbReference>
<keyword evidence="4" id="KW-0479">Metal-binding</keyword>
<dbReference type="InterPro" id="IPR052052">
    <property type="entry name" value="Polysaccharide_Lyase_9"/>
</dbReference>
<dbReference type="SUPFAM" id="SSF51126">
    <property type="entry name" value="Pectin lyase-like"/>
    <property type="match status" value="1"/>
</dbReference>
<reference evidence="10 11" key="1">
    <citation type="submission" date="2019-06" db="EMBL/GenBank/DDBJ databases">
        <title>Whole genome shotgun sequence of Cellulomonas uda NBRC 3747.</title>
        <authorList>
            <person name="Hosoyama A."/>
            <person name="Uohara A."/>
            <person name="Ohji S."/>
            <person name="Ichikawa N."/>
        </authorList>
    </citation>
    <scope>NUCLEOTIDE SEQUENCE [LARGE SCALE GENOMIC DNA]</scope>
    <source>
        <strain evidence="10 11">NBRC 3747</strain>
    </source>
</reference>
<comment type="similarity">
    <text evidence="8">Belongs to the polysaccharide lyase 9 family.</text>
</comment>
<evidence type="ECO:0000313" key="10">
    <source>
        <dbReference type="EMBL" id="GEA79974.1"/>
    </source>
</evidence>
<organism evidence="10 11">
    <name type="scientific">Cellulomonas uda</name>
    <dbReference type="NCBI Taxonomy" id="1714"/>
    <lineage>
        <taxon>Bacteria</taxon>
        <taxon>Bacillati</taxon>
        <taxon>Actinomycetota</taxon>
        <taxon>Actinomycetes</taxon>
        <taxon>Micrococcales</taxon>
        <taxon>Cellulomonadaceae</taxon>
        <taxon>Cellulomonas</taxon>
    </lineage>
</organism>
<feature type="chain" id="PRO_5021420468" evidence="9">
    <location>
        <begin position="47"/>
        <end position="428"/>
    </location>
</feature>
<proteinExistence type="inferred from homology"/>
<evidence type="ECO:0000256" key="9">
    <source>
        <dbReference type="SAM" id="SignalP"/>
    </source>
</evidence>
<evidence type="ECO:0000256" key="2">
    <source>
        <dbReference type="ARBA" id="ARBA00004613"/>
    </source>
</evidence>
<accession>A0A4Y3K998</accession>
<comment type="subcellular location">
    <subcellularLocation>
        <location evidence="2">Secreted</location>
    </subcellularLocation>
</comment>
<dbReference type="GO" id="GO:0016837">
    <property type="term" value="F:carbon-oxygen lyase activity, acting on polysaccharides"/>
    <property type="evidence" value="ECO:0007669"/>
    <property type="project" value="TreeGrafter"/>
</dbReference>
<evidence type="ECO:0000256" key="6">
    <source>
        <dbReference type="ARBA" id="ARBA00022837"/>
    </source>
</evidence>
<dbReference type="PANTHER" id="PTHR40088">
    <property type="entry name" value="PECTATE LYASE (EUROFUNG)"/>
    <property type="match status" value="1"/>
</dbReference>
<name>A0A4Y3K998_CELUD</name>
<dbReference type="GO" id="GO:0046872">
    <property type="term" value="F:metal ion binding"/>
    <property type="evidence" value="ECO:0007669"/>
    <property type="project" value="UniProtKB-KW"/>
</dbReference>
<protein>
    <submittedName>
        <fullName evidence="10">Uncharacterized protein</fullName>
    </submittedName>
</protein>
<dbReference type="Gene3D" id="2.160.20.10">
    <property type="entry name" value="Single-stranded right-handed beta-helix, Pectin lyase-like"/>
    <property type="match status" value="1"/>
</dbReference>
<evidence type="ECO:0000313" key="11">
    <source>
        <dbReference type="Proteomes" id="UP000315842"/>
    </source>
</evidence>
<dbReference type="EMBL" id="BJLP01000004">
    <property type="protein sequence ID" value="GEA79974.1"/>
    <property type="molecule type" value="Genomic_DNA"/>
</dbReference>
<evidence type="ECO:0000256" key="5">
    <source>
        <dbReference type="ARBA" id="ARBA00022729"/>
    </source>
</evidence>
<evidence type="ECO:0000256" key="7">
    <source>
        <dbReference type="ARBA" id="ARBA00023239"/>
    </source>
</evidence>
<dbReference type="Proteomes" id="UP000315842">
    <property type="component" value="Unassembled WGS sequence"/>
</dbReference>
<keyword evidence="5 9" id="KW-0732">Signal</keyword>
<evidence type="ECO:0000256" key="8">
    <source>
        <dbReference type="ARBA" id="ARBA00038263"/>
    </source>
</evidence>
<dbReference type="RefSeq" id="WP_141318327.1">
    <property type="nucleotide sequence ID" value="NZ_BJLP01000004.1"/>
</dbReference>
<feature type="signal peptide" evidence="9">
    <location>
        <begin position="1"/>
        <end position="46"/>
    </location>
</feature>
<keyword evidence="3" id="KW-0964">Secreted</keyword>
<dbReference type="InterPro" id="IPR012334">
    <property type="entry name" value="Pectin_lyas_fold"/>
</dbReference>
<gene>
    <name evidence="10" type="ORF">CUD01_04180</name>
</gene>
<evidence type="ECO:0000256" key="3">
    <source>
        <dbReference type="ARBA" id="ARBA00022525"/>
    </source>
</evidence>
<dbReference type="AlphaFoldDB" id="A0A4Y3K998"/>
<dbReference type="GO" id="GO:0005576">
    <property type="term" value="C:extracellular region"/>
    <property type="evidence" value="ECO:0007669"/>
    <property type="project" value="UniProtKB-SubCell"/>
</dbReference>
<comment type="cofactor">
    <cofactor evidence="1">
        <name>Ca(2+)</name>
        <dbReference type="ChEBI" id="CHEBI:29108"/>
    </cofactor>
</comment>